<organism evidence="1">
    <name type="scientific">human gut metagenome</name>
    <dbReference type="NCBI Taxonomy" id="408170"/>
    <lineage>
        <taxon>unclassified sequences</taxon>
        <taxon>metagenomes</taxon>
        <taxon>organismal metagenomes</taxon>
    </lineage>
</organism>
<evidence type="ECO:0000313" key="1">
    <source>
        <dbReference type="EMBL" id="ETJ36346.1"/>
    </source>
</evidence>
<accession>W1Y1R6</accession>
<dbReference type="AlphaFoldDB" id="W1Y1R6"/>
<feature type="non-terminal residue" evidence="1">
    <location>
        <position position="43"/>
    </location>
</feature>
<sequence>MKICVIHGSQRNGNTEKTIEIIKVKLNLIGNNETFRWYYYSFS</sequence>
<name>W1Y1R6_9ZZZZ</name>
<gene>
    <name evidence="1" type="ORF">Q604_UNBC09386G0002</name>
</gene>
<protein>
    <recommendedName>
        <fullName evidence="2">NADPH-dependent FMN reductase</fullName>
    </recommendedName>
</protein>
<reference evidence="1" key="1">
    <citation type="submission" date="2013-12" db="EMBL/GenBank/DDBJ databases">
        <title>A Varibaculum cambriense genome reconstructed from a premature infant gut community with otherwise low bacterial novelty that shifts toward anaerobic metabolism during the third week of life.</title>
        <authorList>
            <person name="Brown C.T."/>
            <person name="Sharon I."/>
            <person name="Thomas B.C."/>
            <person name="Castelle C.J."/>
            <person name="Morowitz M.J."/>
            <person name="Banfield J.F."/>
        </authorList>
    </citation>
    <scope>NUCLEOTIDE SEQUENCE</scope>
</reference>
<proteinExistence type="predicted"/>
<comment type="caution">
    <text evidence="1">The sequence shown here is derived from an EMBL/GenBank/DDBJ whole genome shotgun (WGS) entry which is preliminary data.</text>
</comment>
<dbReference type="EMBL" id="AZMM01009386">
    <property type="protein sequence ID" value="ETJ36346.1"/>
    <property type="molecule type" value="Genomic_DNA"/>
</dbReference>
<evidence type="ECO:0008006" key="2">
    <source>
        <dbReference type="Google" id="ProtNLM"/>
    </source>
</evidence>